<evidence type="ECO:0000313" key="2">
    <source>
        <dbReference type="EMBL" id="KDQ58112.1"/>
    </source>
</evidence>
<protein>
    <submittedName>
        <fullName evidence="2">Uncharacterized protein</fullName>
    </submittedName>
</protein>
<reference evidence="3" key="1">
    <citation type="journal article" date="2014" name="Proc. Natl. Acad. Sci. U.S.A.">
        <title>Extensive sampling of basidiomycete genomes demonstrates inadequacy of the white-rot/brown-rot paradigm for wood decay fungi.</title>
        <authorList>
            <person name="Riley R."/>
            <person name="Salamov A.A."/>
            <person name="Brown D.W."/>
            <person name="Nagy L.G."/>
            <person name="Floudas D."/>
            <person name="Held B.W."/>
            <person name="Levasseur A."/>
            <person name="Lombard V."/>
            <person name="Morin E."/>
            <person name="Otillar R."/>
            <person name="Lindquist E.A."/>
            <person name="Sun H."/>
            <person name="LaButti K.M."/>
            <person name="Schmutz J."/>
            <person name="Jabbour D."/>
            <person name="Luo H."/>
            <person name="Baker S.E."/>
            <person name="Pisabarro A.G."/>
            <person name="Walton J.D."/>
            <person name="Blanchette R.A."/>
            <person name="Henrissat B."/>
            <person name="Martin F."/>
            <person name="Cullen D."/>
            <person name="Hibbett D.S."/>
            <person name="Grigoriev I.V."/>
        </authorList>
    </citation>
    <scope>NUCLEOTIDE SEQUENCE [LARGE SCALE GENOMIC DNA]</scope>
    <source>
        <strain evidence="3">MUCL 33604</strain>
    </source>
</reference>
<accession>A0A067Q3P9</accession>
<keyword evidence="3" id="KW-1185">Reference proteome</keyword>
<dbReference type="EMBL" id="KL197718">
    <property type="protein sequence ID" value="KDQ58112.1"/>
    <property type="molecule type" value="Genomic_DNA"/>
</dbReference>
<feature type="transmembrane region" description="Helical" evidence="1">
    <location>
        <begin position="20"/>
        <end position="40"/>
    </location>
</feature>
<evidence type="ECO:0000256" key="1">
    <source>
        <dbReference type="SAM" id="Phobius"/>
    </source>
</evidence>
<sequence>MASSIDRSVIDACFSERSVVCTYLVVFSMVGVPLALYLFYDDQGLVGHLQMPILVSPQRTRK</sequence>
<dbReference type="HOGENOM" id="CLU_2904488_0_0_1"/>
<dbReference type="AlphaFoldDB" id="A0A067Q3P9"/>
<proteinExistence type="predicted"/>
<dbReference type="InParanoid" id="A0A067Q3P9"/>
<evidence type="ECO:0000313" key="3">
    <source>
        <dbReference type="Proteomes" id="UP000027265"/>
    </source>
</evidence>
<organism evidence="2 3">
    <name type="scientific">Jaapia argillacea MUCL 33604</name>
    <dbReference type="NCBI Taxonomy" id="933084"/>
    <lineage>
        <taxon>Eukaryota</taxon>
        <taxon>Fungi</taxon>
        <taxon>Dikarya</taxon>
        <taxon>Basidiomycota</taxon>
        <taxon>Agaricomycotina</taxon>
        <taxon>Agaricomycetes</taxon>
        <taxon>Agaricomycetidae</taxon>
        <taxon>Jaapiales</taxon>
        <taxon>Jaapiaceae</taxon>
        <taxon>Jaapia</taxon>
    </lineage>
</organism>
<gene>
    <name evidence="2" type="ORF">JAAARDRAFT_34909</name>
</gene>
<keyword evidence="1" id="KW-0472">Membrane</keyword>
<dbReference type="Proteomes" id="UP000027265">
    <property type="component" value="Unassembled WGS sequence"/>
</dbReference>
<name>A0A067Q3P9_9AGAM</name>
<keyword evidence="1" id="KW-0812">Transmembrane</keyword>
<keyword evidence="1" id="KW-1133">Transmembrane helix</keyword>